<proteinExistence type="predicted"/>
<dbReference type="AlphaFoldDB" id="A0A0J6SZP3"/>
<feature type="region of interest" description="Disordered" evidence="1">
    <location>
        <begin position="250"/>
        <end position="354"/>
    </location>
</feature>
<dbReference type="RefSeq" id="WP_048462737.1">
    <property type="nucleotide sequence ID" value="NZ_LABX01000036.1"/>
</dbReference>
<dbReference type="Proteomes" id="UP000035929">
    <property type="component" value="Unassembled WGS sequence"/>
</dbReference>
<evidence type="ECO:0000313" key="2">
    <source>
        <dbReference type="EMBL" id="KMO39067.1"/>
    </source>
</evidence>
<sequence length="354" mass="39102">MTAGLETFAKVRALHDRASTPGEKAAAAGRMEALARSAGMTVAEAVSKLDGATVPPQPRSFFEDLFNSPEQKAWQAERDRERASRRAELLDVYGSQEAVFADTPREAAMRAACEPLITRRPITGGEIDTLDGWSGVFDGRSKLPDSVRDAVSGAWPLPRTVAEAWAEFDEAEALDTDRAVFFYEYSPEHWVEARRYVLEELLNTLPARSLNDLRARLSWFDYHNAREIHPDPAEERVRLATLRADIERMGARIRERDGNPTPPVEVSRSPDPASSPVQSGRPVDPPDAGNQPCEEGASRPAYPSRRTNAEKRRAVLDLLRSNADDPGNAVSDREIARRAGVSPQTVGNIRRALP</sequence>
<name>A0A0J6SZP3_9HYPH</name>
<dbReference type="PATRIC" id="fig|270351.6.peg.5187"/>
<reference evidence="2 3" key="1">
    <citation type="submission" date="2015-03" db="EMBL/GenBank/DDBJ databases">
        <title>Genome sequencing of Methylobacterium aquaticum DSM16371 type strain.</title>
        <authorList>
            <person name="Chaudhry V."/>
            <person name="Patil P.B."/>
        </authorList>
    </citation>
    <scope>NUCLEOTIDE SEQUENCE [LARGE SCALE GENOMIC DNA]</scope>
    <source>
        <strain evidence="2 3">DSM 16371</strain>
    </source>
</reference>
<evidence type="ECO:0000256" key="1">
    <source>
        <dbReference type="SAM" id="MobiDB-lite"/>
    </source>
</evidence>
<protein>
    <submittedName>
        <fullName evidence="2">Uncharacterized protein</fullName>
    </submittedName>
</protein>
<dbReference type="EMBL" id="LABX01000036">
    <property type="protein sequence ID" value="KMO39067.1"/>
    <property type="molecule type" value="Genomic_DNA"/>
</dbReference>
<dbReference type="OrthoDB" id="189843at2"/>
<organism evidence="2 3">
    <name type="scientific">Methylobacterium aquaticum</name>
    <dbReference type="NCBI Taxonomy" id="270351"/>
    <lineage>
        <taxon>Bacteria</taxon>
        <taxon>Pseudomonadati</taxon>
        <taxon>Pseudomonadota</taxon>
        <taxon>Alphaproteobacteria</taxon>
        <taxon>Hyphomicrobiales</taxon>
        <taxon>Methylobacteriaceae</taxon>
        <taxon>Methylobacterium</taxon>
    </lineage>
</organism>
<accession>A0A0J6SZP3</accession>
<comment type="caution">
    <text evidence="2">The sequence shown here is derived from an EMBL/GenBank/DDBJ whole genome shotgun (WGS) entry which is preliminary data.</text>
</comment>
<evidence type="ECO:0000313" key="3">
    <source>
        <dbReference type="Proteomes" id="UP000035929"/>
    </source>
</evidence>
<gene>
    <name evidence="2" type="ORF">VP06_05060</name>
</gene>